<dbReference type="SUPFAM" id="SSF46565">
    <property type="entry name" value="Chaperone J-domain"/>
    <property type="match status" value="1"/>
</dbReference>
<feature type="compositionally biased region" description="Low complexity" evidence="1">
    <location>
        <begin position="557"/>
        <end position="587"/>
    </location>
</feature>
<dbReference type="EMBL" id="MU251775">
    <property type="protein sequence ID" value="KAG9229384.1"/>
    <property type="molecule type" value="Genomic_DNA"/>
</dbReference>
<feature type="region of interest" description="Disordered" evidence="1">
    <location>
        <begin position="605"/>
        <end position="634"/>
    </location>
</feature>
<feature type="compositionally biased region" description="Basic and acidic residues" evidence="1">
    <location>
        <begin position="218"/>
        <end position="254"/>
    </location>
</feature>
<dbReference type="InterPro" id="IPR036869">
    <property type="entry name" value="J_dom_sf"/>
</dbReference>
<feature type="compositionally biased region" description="Basic and acidic residues" evidence="1">
    <location>
        <begin position="399"/>
        <end position="416"/>
    </location>
</feature>
<dbReference type="InterPro" id="IPR018253">
    <property type="entry name" value="DnaJ_domain_CS"/>
</dbReference>
<feature type="compositionally biased region" description="Basic residues" evidence="1">
    <location>
        <begin position="178"/>
        <end position="189"/>
    </location>
</feature>
<protein>
    <submittedName>
        <fullName evidence="3">DnaJ domain-containing protein</fullName>
    </submittedName>
</protein>
<gene>
    <name evidence="3" type="ORF">BJ875DRAFT_200130</name>
</gene>
<feature type="compositionally biased region" description="Polar residues" evidence="1">
    <location>
        <begin position="382"/>
        <end position="391"/>
    </location>
</feature>
<dbReference type="InterPro" id="IPR050817">
    <property type="entry name" value="DjlA_DnaK_co-chaperone"/>
</dbReference>
<reference evidence="3" key="1">
    <citation type="journal article" date="2021" name="IMA Fungus">
        <title>Genomic characterization of three marine fungi, including Emericellopsis atlantica sp. nov. with signatures of a generalist lifestyle and marine biomass degradation.</title>
        <authorList>
            <person name="Hagestad O.C."/>
            <person name="Hou L."/>
            <person name="Andersen J.H."/>
            <person name="Hansen E.H."/>
            <person name="Altermark B."/>
            <person name="Li C."/>
            <person name="Kuhnert E."/>
            <person name="Cox R.J."/>
            <person name="Crous P.W."/>
            <person name="Spatafora J.W."/>
            <person name="Lail K."/>
            <person name="Amirebrahimi M."/>
            <person name="Lipzen A."/>
            <person name="Pangilinan J."/>
            <person name="Andreopoulos W."/>
            <person name="Hayes R.D."/>
            <person name="Ng V."/>
            <person name="Grigoriev I.V."/>
            <person name="Jackson S.A."/>
            <person name="Sutton T.D.S."/>
            <person name="Dobson A.D.W."/>
            <person name="Rama T."/>
        </authorList>
    </citation>
    <scope>NUCLEOTIDE SEQUENCE</scope>
    <source>
        <strain evidence="3">TRa018bII</strain>
    </source>
</reference>
<dbReference type="SMART" id="SM00271">
    <property type="entry name" value="DnaJ"/>
    <property type="match status" value="1"/>
</dbReference>
<dbReference type="Proteomes" id="UP000824998">
    <property type="component" value="Unassembled WGS sequence"/>
</dbReference>
<accession>A0A9P7Y906</accession>
<evidence type="ECO:0000256" key="1">
    <source>
        <dbReference type="SAM" id="MobiDB-lite"/>
    </source>
</evidence>
<dbReference type="PRINTS" id="PR00625">
    <property type="entry name" value="JDOMAIN"/>
</dbReference>
<dbReference type="OrthoDB" id="10250354at2759"/>
<evidence type="ECO:0000259" key="2">
    <source>
        <dbReference type="PROSITE" id="PS50076"/>
    </source>
</evidence>
<dbReference type="InterPro" id="IPR001623">
    <property type="entry name" value="DnaJ_domain"/>
</dbReference>
<sequence>MSTPPPDPYIALGVSKGSTLAEIRCAHRKRVLKCHPDKVQQDDALKAEKLDEFQKVQQAYELLSDDTRRTNYDDQVKLFELRKEMGRGNPTARSNPFEYEVRTAHPTRPKPTPPTPKVYSPTPPRSYEVDYDELRSAPRKTYESTDRKHSAAREEERRRREDDEKARLKLERETKRSGYGKKEKHRDKERRRVGEEKYRSAFVEEDDEEDLRYAQTRSSKEHSSRLREDELRARQREEARQPETRHAEARHNEARQGATPKQAPLAAKWDKHMDYAGQYLQASRAKVQPSIEEEFRPATLRRAETYAPPVSATYNVRHVPPQQFSDDESPHRSSASIRKESRKSAEAPPSRKEKSGKDKDRSRRSSPTHPKDPYIVEAHRTPTLQSHSSAPPNVASFAPREKPSRSKTQDYPRKDATPPLPRASTFHHGDRSRERSSGSRLRPSIETDESDSDSPPPNPRRSYSPPPASRQSSAVPSHTYYIIDQGRTMPVGRHRLEMRDIGDEHVYPRNRSESPRGGHRSRERLTTTRNHGSSHSSRAIPVRSQAYHPPEAPKVPVPRVVEARPPLSRGEGYARSSSRGGAGYYPADVKFAPSYNQDNVIYSTTPEAVYGGSRSREPASYYPSERTQRSVLIS</sequence>
<feature type="compositionally biased region" description="Basic and acidic residues" evidence="1">
    <location>
        <begin position="132"/>
        <end position="176"/>
    </location>
</feature>
<feature type="compositionally biased region" description="Basic and acidic residues" evidence="1">
    <location>
        <begin position="427"/>
        <end position="437"/>
    </location>
</feature>
<feature type="compositionally biased region" description="Basic and acidic residues" evidence="1">
    <location>
        <begin position="293"/>
        <end position="304"/>
    </location>
</feature>
<evidence type="ECO:0000313" key="4">
    <source>
        <dbReference type="Proteomes" id="UP000824998"/>
    </source>
</evidence>
<dbReference type="FunFam" id="1.10.287.110:FF:000073">
    <property type="entry name" value="DnaJ domain protein"/>
    <property type="match status" value="1"/>
</dbReference>
<proteinExistence type="predicted"/>
<dbReference type="Gene3D" id="1.10.287.110">
    <property type="entry name" value="DnaJ domain"/>
    <property type="match status" value="1"/>
</dbReference>
<comment type="caution">
    <text evidence="3">The sequence shown here is derived from an EMBL/GenBank/DDBJ whole genome shotgun (WGS) entry which is preliminary data.</text>
</comment>
<dbReference type="AlphaFoldDB" id="A0A9P7Y906"/>
<dbReference type="PROSITE" id="PS50076">
    <property type="entry name" value="DNAJ_2"/>
    <property type="match status" value="1"/>
</dbReference>
<dbReference type="PANTHER" id="PTHR24074">
    <property type="entry name" value="CO-CHAPERONE PROTEIN DJLA"/>
    <property type="match status" value="1"/>
</dbReference>
<keyword evidence="4" id="KW-1185">Reference proteome</keyword>
<feature type="compositionally biased region" description="Pro residues" evidence="1">
    <location>
        <begin position="109"/>
        <end position="124"/>
    </location>
</feature>
<dbReference type="Pfam" id="PF00226">
    <property type="entry name" value="DnaJ"/>
    <property type="match status" value="1"/>
</dbReference>
<organism evidence="3 4">
    <name type="scientific">Amylocarpus encephaloides</name>
    <dbReference type="NCBI Taxonomy" id="45428"/>
    <lineage>
        <taxon>Eukaryota</taxon>
        <taxon>Fungi</taxon>
        <taxon>Dikarya</taxon>
        <taxon>Ascomycota</taxon>
        <taxon>Pezizomycotina</taxon>
        <taxon>Leotiomycetes</taxon>
        <taxon>Helotiales</taxon>
        <taxon>Helotiales incertae sedis</taxon>
        <taxon>Amylocarpus</taxon>
    </lineage>
</organism>
<feature type="compositionally biased region" description="Basic and acidic residues" evidence="1">
    <location>
        <begin position="190"/>
        <end position="199"/>
    </location>
</feature>
<feature type="domain" description="J" evidence="2">
    <location>
        <begin position="7"/>
        <end position="76"/>
    </location>
</feature>
<dbReference type="PROSITE" id="PS00636">
    <property type="entry name" value="DNAJ_1"/>
    <property type="match status" value="1"/>
</dbReference>
<evidence type="ECO:0000313" key="3">
    <source>
        <dbReference type="EMBL" id="KAG9229384.1"/>
    </source>
</evidence>
<feature type="region of interest" description="Disordered" evidence="1">
    <location>
        <begin position="282"/>
        <end position="588"/>
    </location>
</feature>
<name>A0A9P7Y906_9HELO</name>
<feature type="compositionally biased region" description="Basic and acidic residues" evidence="1">
    <location>
        <begin position="337"/>
        <end position="380"/>
    </location>
</feature>
<feature type="compositionally biased region" description="Pro residues" evidence="1">
    <location>
        <begin position="454"/>
        <end position="468"/>
    </location>
</feature>
<feature type="compositionally biased region" description="Polar residues" evidence="1">
    <location>
        <begin position="527"/>
        <end position="537"/>
    </location>
</feature>
<dbReference type="CDD" id="cd06257">
    <property type="entry name" value="DnaJ"/>
    <property type="match status" value="1"/>
</dbReference>
<feature type="compositionally biased region" description="Basic and acidic residues" evidence="1">
    <location>
        <begin position="494"/>
        <end position="516"/>
    </location>
</feature>
<feature type="region of interest" description="Disordered" evidence="1">
    <location>
        <begin position="83"/>
        <end position="269"/>
    </location>
</feature>